<dbReference type="PANTHER" id="PTHR43283">
    <property type="entry name" value="BETA-LACTAMASE-RELATED"/>
    <property type="match status" value="1"/>
</dbReference>
<evidence type="ECO:0000313" key="3">
    <source>
        <dbReference type="EMBL" id="MDZ5757296.1"/>
    </source>
</evidence>
<dbReference type="InterPro" id="IPR001466">
    <property type="entry name" value="Beta-lactam-related"/>
</dbReference>
<protein>
    <submittedName>
        <fullName evidence="3">Serine hydrolase domain-containing protein</fullName>
        <ecNumber evidence="3">3.1.1.103</ecNumber>
    </submittedName>
</protein>
<comment type="caution">
    <text evidence="3">The sequence shown here is derived from an EMBL/GenBank/DDBJ whole genome shotgun (WGS) entry which is preliminary data.</text>
</comment>
<keyword evidence="1 3" id="KW-0378">Hydrolase</keyword>
<organism evidence="3 4">
    <name type="scientific">Carnobacterium maltaromaticum</name>
    <name type="common">Carnobacterium piscicola</name>
    <dbReference type="NCBI Taxonomy" id="2751"/>
    <lineage>
        <taxon>Bacteria</taxon>
        <taxon>Bacillati</taxon>
        <taxon>Bacillota</taxon>
        <taxon>Bacilli</taxon>
        <taxon>Lactobacillales</taxon>
        <taxon>Carnobacteriaceae</taxon>
        <taxon>Carnobacterium</taxon>
    </lineage>
</organism>
<dbReference type="AlphaFoldDB" id="A0AAW9K1T9"/>
<name>A0AAW9K1T9_CARML</name>
<dbReference type="RefSeq" id="WP_322808304.1">
    <property type="nucleotide sequence ID" value="NZ_JAVBVO010000001.1"/>
</dbReference>
<sequence length="344" mass="38873">MYPKTQALISELIQEEIFPGASFAFINPIEKNSYRTGNVAVYPVKEQIRDDQLYDLASVTKVLMTTTLILQLWEAGKLNLTDSVSLYLPAFSEPSVTIQHLLTHTSALNGFIENRDQLTAGELKEAMLHLSIGPDFGKKVVYTDTSMILLGFIVEECTKKDLALVFQERVSGPLKLSNTVFEPTDPLSCAPTENHPTRGIIRGVVHDPKAFTLRPNCGSAGLFSTIEDVSRFSQMLLNDGELDGVRLLKKETVEKLKQDWTPTGNLNRSLGWDFLSSGDKSHPKRYLFHSGFTGTFIFLDMIKKEGFVFLSNRLHLQNDTPHYLKRRNELLDVYIRELEEEQTN</sequence>
<evidence type="ECO:0000259" key="2">
    <source>
        <dbReference type="Pfam" id="PF00144"/>
    </source>
</evidence>
<dbReference type="Gene3D" id="3.40.710.10">
    <property type="entry name" value="DD-peptidase/beta-lactamase superfamily"/>
    <property type="match status" value="1"/>
</dbReference>
<dbReference type="SUPFAM" id="SSF56601">
    <property type="entry name" value="beta-lactamase/transpeptidase-like"/>
    <property type="match status" value="1"/>
</dbReference>
<dbReference type="InterPro" id="IPR012338">
    <property type="entry name" value="Beta-lactam/transpept-like"/>
</dbReference>
<dbReference type="InterPro" id="IPR050789">
    <property type="entry name" value="Diverse_Enzym_Activities"/>
</dbReference>
<dbReference type="PANTHER" id="PTHR43283:SF11">
    <property type="entry name" value="BETA-LACTAMASE-RELATED DOMAIN-CONTAINING PROTEIN"/>
    <property type="match status" value="1"/>
</dbReference>
<reference evidence="3" key="1">
    <citation type="submission" date="2023-08" db="EMBL/GenBank/DDBJ databases">
        <title>Genomic characterization of piscicolin 126 produced by Carnobacterium maltaromaticum CM22 strain isolated from salmon (Salmo salar).</title>
        <authorList>
            <person name="Gonzalez-Gragera E."/>
            <person name="Garcia-Lopez J.D."/>
            <person name="Teso-Perez C."/>
            <person name="Gimenez-Hernandez I."/>
            <person name="Peralta-Sanchez J.M."/>
            <person name="Valdivia E."/>
            <person name="Montalban-Lopez M."/>
            <person name="Martin-Platero A.M."/>
            <person name="Banos A."/>
            <person name="Martinez-Bueno M."/>
        </authorList>
    </citation>
    <scope>NUCLEOTIDE SEQUENCE</scope>
    <source>
        <strain evidence="3">CM22</strain>
    </source>
</reference>
<dbReference type="EMBL" id="JAVBVO010000001">
    <property type="protein sequence ID" value="MDZ5757296.1"/>
    <property type="molecule type" value="Genomic_DNA"/>
</dbReference>
<proteinExistence type="predicted"/>
<feature type="domain" description="Beta-lactamase-related" evidence="2">
    <location>
        <begin position="7"/>
        <end position="319"/>
    </location>
</feature>
<accession>A0AAW9K1T9</accession>
<evidence type="ECO:0000313" key="4">
    <source>
        <dbReference type="Proteomes" id="UP001290462"/>
    </source>
</evidence>
<gene>
    <name evidence="3" type="ORF">RAK27_01335</name>
</gene>
<dbReference type="EC" id="3.1.1.103" evidence="3"/>
<dbReference type="Proteomes" id="UP001290462">
    <property type="component" value="Unassembled WGS sequence"/>
</dbReference>
<dbReference type="Pfam" id="PF00144">
    <property type="entry name" value="Beta-lactamase"/>
    <property type="match status" value="1"/>
</dbReference>
<evidence type="ECO:0000256" key="1">
    <source>
        <dbReference type="ARBA" id="ARBA00022801"/>
    </source>
</evidence>
<dbReference type="GO" id="GO:0016787">
    <property type="term" value="F:hydrolase activity"/>
    <property type="evidence" value="ECO:0007669"/>
    <property type="project" value="UniProtKB-KW"/>
</dbReference>